<keyword evidence="2" id="KW-1185">Reference proteome</keyword>
<organism evidence="1 2">
    <name type="scientific">Portunus trituberculatus</name>
    <name type="common">Swimming crab</name>
    <name type="synonym">Neptunus trituberculatus</name>
    <dbReference type="NCBI Taxonomy" id="210409"/>
    <lineage>
        <taxon>Eukaryota</taxon>
        <taxon>Metazoa</taxon>
        <taxon>Ecdysozoa</taxon>
        <taxon>Arthropoda</taxon>
        <taxon>Crustacea</taxon>
        <taxon>Multicrustacea</taxon>
        <taxon>Malacostraca</taxon>
        <taxon>Eumalacostraca</taxon>
        <taxon>Eucarida</taxon>
        <taxon>Decapoda</taxon>
        <taxon>Pleocyemata</taxon>
        <taxon>Brachyura</taxon>
        <taxon>Eubrachyura</taxon>
        <taxon>Portunoidea</taxon>
        <taxon>Portunidae</taxon>
        <taxon>Portuninae</taxon>
        <taxon>Portunus</taxon>
    </lineage>
</organism>
<comment type="caution">
    <text evidence="1">The sequence shown here is derived from an EMBL/GenBank/DDBJ whole genome shotgun (WGS) entry which is preliminary data.</text>
</comment>
<accession>A0A5B7JPK1</accession>
<evidence type="ECO:0000313" key="2">
    <source>
        <dbReference type="Proteomes" id="UP000324222"/>
    </source>
</evidence>
<protein>
    <submittedName>
        <fullName evidence="1">Uncharacterized protein</fullName>
    </submittedName>
</protein>
<sequence length="37" mass="4127">MSRVLKGKNVLDARREDGVCDIGTYTRKGTDSERNGK</sequence>
<dbReference type="AlphaFoldDB" id="A0A5B7JPK1"/>
<dbReference type="EMBL" id="VSRR010112326">
    <property type="protein sequence ID" value="MPC98002.1"/>
    <property type="molecule type" value="Genomic_DNA"/>
</dbReference>
<gene>
    <name evidence="1" type="ORF">E2C01_093351</name>
</gene>
<name>A0A5B7JPK1_PORTR</name>
<evidence type="ECO:0000313" key="1">
    <source>
        <dbReference type="EMBL" id="MPC98002.1"/>
    </source>
</evidence>
<dbReference type="Proteomes" id="UP000324222">
    <property type="component" value="Unassembled WGS sequence"/>
</dbReference>
<reference evidence="1 2" key="1">
    <citation type="submission" date="2019-05" db="EMBL/GenBank/DDBJ databases">
        <title>Another draft genome of Portunus trituberculatus and its Hox gene families provides insights of decapod evolution.</title>
        <authorList>
            <person name="Jeong J.-H."/>
            <person name="Song I."/>
            <person name="Kim S."/>
            <person name="Choi T."/>
            <person name="Kim D."/>
            <person name="Ryu S."/>
            <person name="Kim W."/>
        </authorList>
    </citation>
    <scope>NUCLEOTIDE SEQUENCE [LARGE SCALE GENOMIC DNA]</scope>
    <source>
        <tissue evidence="1">Muscle</tissue>
    </source>
</reference>
<proteinExistence type="predicted"/>